<feature type="transmembrane region" description="Helical" evidence="1">
    <location>
        <begin position="284"/>
        <end position="310"/>
    </location>
</feature>
<proteinExistence type="predicted"/>
<dbReference type="InterPro" id="IPR016035">
    <property type="entry name" value="Acyl_Trfase/lysoPLipase"/>
</dbReference>
<evidence type="ECO:0000313" key="2">
    <source>
        <dbReference type="EMBL" id="CAG9172571.1"/>
    </source>
</evidence>
<dbReference type="Proteomes" id="UP000706525">
    <property type="component" value="Unassembled WGS sequence"/>
</dbReference>
<dbReference type="PANTHER" id="PTHR10728">
    <property type="entry name" value="CYTOSOLIC PHOSPHOLIPASE A2"/>
    <property type="match status" value="1"/>
</dbReference>
<feature type="transmembrane region" description="Helical" evidence="1">
    <location>
        <begin position="398"/>
        <end position="422"/>
    </location>
</feature>
<accession>A0ABM8WYC0</accession>
<gene>
    <name evidence="2" type="ORF">LMG32289_02624</name>
</gene>
<dbReference type="PANTHER" id="PTHR10728:SF40">
    <property type="entry name" value="PATATIN FAMILY PROTEIN"/>
    <property type="match status" value="1"/>
</dbReference>
<evidence type="ECO:0000256" key="1">
    <source>
        <dbReference type="SAM" id="Phobius"/>
    </source>
</evidence>
<keyword evidence="1" id="KW-1133">Transmembrane helix</keyword>
<reference evidence="2 3" key="1">
    <citation type="submission" date="2021-08" db="EMBL/GenBank/DDBJ databases">
        <authorList>
            <person name="Peeters C."/>
        </authorList>
    </citation>
    <scope>NUCLEOTIDE SEQUENCE [LARGE SCALE GENOMIC DNA]</scope>
    <source>
        <strain evidence="2 3">LMG 32289</strain>
    </source>
</reference>
<dbReference type="SUPFAM" id="SSF52151">
    <property type="entry name" value="FabD/lysophospholipase-like"/>
    <property type="match status" value="2"/>
</dbReference>
<comment type="caution">
    <text evidence="2">The sequence shown here is derived from an EMBL/GenBank/DDBJ whole genome shotgun (WGS) entry which is preliminary data.</text>
</comment>
<feature type="transmembrane region" description="Helical" evidence="1">
    <location>
        <begin position="220"/>
        <end position="241"/>
    </location>
</feature>
<sequence>MSEHQDNIAPLPTASEANPDQATFIRDLYERRRRALPSALQGHIEADRKPWGLALSGGGIRSATFCFGLVSALARRNIFHQFDILSTVSGGGYIGSTIGKLYHHATPASGQDASTVEQSLGTPDTRWFAIWLRANGRYLIPKGTDDVLFAAANFARNLIGVHVELAVLSLMLGSLLVGFDLLVWGLADGLYNGTLPMPAIFGDWGGLVSLLDFVALWPTLWILLPIPLYLCAVLSCAYWMAPPSRKAISGAHILTALFALIGIALIVSHKIAVSRGLSSVTGSIALPLPLVCLAIALLSAWIVGLLLASFKAFTASPEAMRNALTRSLANAIRVALVIILLGLVDYVAWIVANPLSRLHGILGGALVLLAVGLRAAVPRLANLPKNLTPFMRNAAMSLISIAGMILAIALLVFWVSVIHGAVTLALFPDQEARTEFFLKFSPAVQWLLWISVPTWLYALTSHRNFDFLNRSSLFTFYRARLVRSYLGAANGKRFSISPGAPKSPLEKYTSETPFPVTEVLDGDDVPLAEYAPNENGGPIHLINVCANQTRDPRGALFNQDRKGLLLTVGPKGYMSFVPDRWSKATEKGAMTLGAWMSISGAAVAPGLGASTRSGISAILMAAGVRLGYWWDSYAGLPLDDLKRKRSGKYAAFVDEFFGRFDGTSNREWFLTDGGHFENTGAYTLLREGCEIVMVADCGADPRYAFGDLENLVRKARIDLQAEITFLRPNRSGTTQAPSRFGSLNDIASPNSQACVALARINYRRLGTKGYMFIVKPNMSQGLSVDLVNFKADNPLFPQEPTTDQCFSEAQWESYFELGKALGSTLHPADLENAAGLADLFVIDDGAIALMDSETGATKLSYATTRLSSRIASTGVVSATVGFGALTTFGFGVLQAMQQRLDAGKAAERIDPIAFKELTDLFGKMTVRTGSQTVVAATASSGTQVGEMATALLRFGDVVCNDDNASAFRRSSLMKMMVVDTKAVCKQYPALHPSCSRLTEEILLTAACLQSDPRKACRPMYWTRSYSTPRNSSDAGEMPNCPEKSIPVQLFSYITDQMSTHLEQSGVTRTVKETGEANWSSTAPVAPGAPMSSFRECDRKTIFIRIYGPSLGEKVLQYRAPWKNVGATISSVEDVWESARRAGTRSRIPYEITTVLYHNEQSKECALALQGAAQAEGAPWDVKPLSESYAGNPNAIEVWIAPQTKTN</sequence>
<feature type="transmembrane region" description="Helical" evidence="1">
    <location>
        <begin position="253"/>
        <end position="272"/>
    </location>
</feature>
<evidence type="ECO:0008006" key="4">
    <source>
        <dbReference type="Google" id="ProtNLM"/>
    </source>
</evidence>
<feature type="transmembrane region" description="Helical" evidence="1">
    <location>
        <begin position="331"/>
        <end position="352"/>
    </location>
</feature>
<organism evidence="2 3">
    <name type="scientific">Cupriavidus pampae</name>
    <dbReference type="NCBI Taxonomy" id="659251"/>
    <lineage>
        <taxon>Bacteria</taxon>
        <taxon>Pseudomonadati</taxon>
        <taxon>Pseudomonadota</taxon>
        <taxon>Betaproteobacteria</taxon>
        <taxon>Burkholderiales</taxon>
        <taxon>Burkholderiaceae</taxon>
        <taxon>Cupriavidus</taxon>
    </lineage>
</organism>
<protein>
    <recommendedName>
        <fullName evidence="4">PNPLA domain-containing protein</fullName>
    </recommendedName>
</protein>
<keyword evidence="1" id="KW-0472">Membrane</keyword>
<name>A0ABM8WYC0_9BURK</name>
<feature type="transmembrane region" description="Helical" evidence="1">
    <location>
        <begin position="358"/>
        <end position="377"/>
    </location>
</feature>
<evidence type="ECO:0000313" key="3">
    <source>
        <dbReference type="Proteomes" id="UP000706525"/>
    </source>
</evidence>
<keyword evidence="1" id="KW-0812">Transmembrane</keyword>
<dbReference type="Gene3D" id="3.40.1090.10">
    <property type="entry name" value="Cytosolic phospholipase A2 catalytic domain"/>
    <property type="match status" value="1"/>
</dbReference>
<feature type="transmembrane region" description="Helical" evidence="1">
    <location>
        <begin position="165"/>
        <end position="187"/>
    </location>
</feature>
<dbReference type="EMBL" id="CAJZAG010000005">
    <property type="protein sequence ID" value="CAG9172571.1"/>
    <property type="molecule type" value="Genomic_DNA"/>
</dbReference>
<keyword evidence="3" id="KW-1185">Reference proteome</keyword>
<dbReference type="RefSeq" id="WP_223988771.1">
    <property type="nucleotide sequence ID" value="NZ_CAJZAG010000005.1"/>
</dbReference>